<evidence type="ECO:0000313" key="2">
    <source>
        <dbReference type="EMBL" id="KAI9275908.1"/>
    </source>
</evidence>
<comment type="caution">
    <text evidence="2">The sequence shown here is derived from an EMBL/GenBank/DDBJ whole genome shotgun (WGS) entry which is preliminary data.</text>
</comment>
<reference evidence="2" key="1">
    <citation type="journal article" date="2022" name="IScience">
        <title>Evolution of zygomycete secretomes and the origins of terrestrial fungal ecologies.</title>
        <authorList>
            <person name="Chang Y."/>
            <person name="Wang Y."/>
            <person name="Mondo S."/>
            <person name="Ahrendt S."/>
            <person name="Andreopoulos W."/>
            <person name="Barry K."/>
            <person name="Beard J."/>
            <person name="Benny G.L."/>
            <person name="Blankenship S."/>
            <person name="Bonito G."/>
            <person name="Cuomo C."/>
            <person name="Desiro A."/>
            <person name="Gervers K.A."/>
            <person name="Hundley H."/>
            <person name="Kuo A."/>
            <person name="LaButti K."/>
            <person name="Lang B.F."/>
            <person name="Lipzen A."/>
            <person name="O'Donnell K."/>
            <person name="Pangilinan J."/>
            <person name="Reynolds N."/>
            <person name="Sandor L."/>
            <person name="Smith M.E."/>
            <person name="Tsang A."/>
            <person name="Grigoriev I.V."/>
            <person name="Stajich J.E."/>
            <person name="Spatafora J.W."/>
        </authorList>
    </citation>
    <scope>NUCLEOTIDE SEQUENCE</scope>
    <source>
        <strain evidence="2">RSA 2281</strain>
    </source>
</reference>
<dbReference type="AlphaFoldDB" id="A0AAD5KNI9"/>
<keyword evidence="1" id="KW-0472">Membrane</keyword>
<feature type="transmembrane region" description="Helical" evidence="1">
    <location>
        <begin position="92"/>
        <end position="112"/>
    </location>
</feature>
<keyword evidence="3" id="KW-1185">Reference proteome</keyword>
<gene>
    <name evidence="2" type="ORF">BDA99DRAFT_532853</name>
</gene>
<keyword evidence="1" id="KW-1133">Transmembrane helix</keyword>
<keyword evidence="1" id="KW-0812">Transmembrane</keyword>
<proteinExistence type="predicted"/>
<sequence length="135" mass="16021">MYIYLDGFKSLCSEKTYNSTTQTYFQQCHQYLSPSRLRIVFETTANKLIKQFKETEIERRVKKARRYTYKNEIEESISEEFVNLGYVGDTSLMRLFFGVAAMPLKVIIVLAYSRKFQVVLLLNWSKAIGLYQHFR</sequence>
<name>A0AAD5KNI9_9FUNG</name>
<protein>
    <submittedName>
        <fullName evidence="2">Uncharacterized protein</fullName>
    </submittedName>
</protein>
<accession>A0AAD5KNI9</accession>
<dbReference type="Proteomes" id="UP001209540">
    <property type="component" value="Unassembled WGS sequence"/>
</dbReference>
<dbReference type="EMBL" id="JAIXMP010000003">
    <property type="protein sequence ID" value="KAI9275908.1"/>
    <property type="molecule type" value="Genomic_DNA"/>
</dbReference>
<evidence type="ECO:0000313" key="3">
    <source>
        <dbReference type="Proteomes" id="UP001209540"/>
    </source>
</evidence>
<organism evidence="2 3">
    <name type="scientific">Phascolomyces articulosus</name>
    <dbReference type="NCBI Taxonomy" id="60185"/>
    <lineage>
        <taxon>Eukaryota</taxon>
        <taxon>Fungi</taxon>
        <taxon>Fungi incertae sedis</taxon>
        <taxon>Mucoromycota</taxon>
        <taxon>Mucoromycotina</taxon>
        <taxon>Mucoromycetes</taxon>
        <taxon>Mucorales</taxon>
        <taxon>Lichtheimiaceae</taxon>
        <taxon>Phascolomyces</taxon>
    </lineage>
</organism>
<reference evidence="2" key="2">
    <citation type="submission" date="2023-02" db="EMBL/GenBank/DDBJ databases">
        <authorList>
            <consortium name="DOE Joint Genome Institute"/>
            <person name="Mondo S.J."/>
            <person name="Chang Y."/>
            <person name="Wang Y."/>
            <person name="Ahrendt S."/>
            <person name="Andreopoulos W."/>
            <person name="Barry K."/>
            <person name="Beard J."/>
            <person name="Benny G.L."/>
            <person name="Blankenship S."/>
            <person name="Bonito G."/>
            <person name="Cuomo C."/>
            <person name="Desiro A."/>
            <person name="Gervers K.A."/>
            <person name="Hundley H."/>
            <person name="Kuo A."/>
            <person name="LaButti K."/>
            <person name="Lang B.F."/>
            <person name="Lipzen A."/>
            <person name="O'Donnell K."/>
            <person name="Pangilinan J."/>
            <person name="Reynolds N."/>
            <person name="Sandor L."/>
            <person name="Smith M.W."/>
            <person name="Tsang A."/>
            <person name="Grigoriev I.V."/>
            <person name="Stajich J.E."/>
            <person name="Spatafora J.W."/>
        </authorList>
    </citation>
    <scope>NUCLEOTIDE SEQUENCE</scope>
    <source>
        <strain evidence="2">RSA 2281</strain>
    </source>
</reference>
<evidence type="ECO:0000256" key="1">
    <source>
        <dbReference type="SAM" id="Phobius"/>
    </source>
</evidence>